<evidence type="ECO:0000259" key="2">
    <source>
        <dbReference type="Pfam" id="PF05099"/>
    </source>
</evidence>
<name>A0A154W6K3_9PROT</name>
<comment type="caution">
    <text evidence="3">The sequence shown here is derived from an EMBL/GenBank/DDBJ whole genome shotgun (WGS) entry which is preliminary data.</text>
</comment>
<dbReference type="OrthoDB" id="5402150at2"/>
<dbReference type="STRING" id="580166.AUP43_07715"/>
<evidence type="ECO:0000313" key="4">
    <source>
        <dbReference type="Proteomes" id="UP000076400"/>
    </source>
</evidence>
<evidence type="ECO:0000256" key="1">
    <source>
        <dbReference type="SAM" id="Coils"/>
    </source>
</evidence>
<gene>
    <name evidence="3" type="ORF">AUP43_07715</name>
</gene>
<sequence>MLRKLMTFFQPDESGAASRPGNTLHLAAAGLLVEAATADDSYGATERATIATLCRERFGLSAAEAEELVAEAEEQAKDTNELYGFTRTVREQMPPEERVQIIEMLWELVYADGTLHDYEANLLRRICGLIYVPDRDSGAARKRAMAKLGLADA</sequence>
<feature type="coiled-coil region" evidence="1">
    <location>
        <begin position="55"/>
        <end position="82"/>
    </location>
</feature>
<dbReference type="InterPro" id="IPR029024">
    <property type="entry name" value="TerB-like"/>
</dbReference>
<reference evidence="3 4" key="1">
    <citation type="submission" date="2015-12" db="EMBL/GenBank/DDBJ databases">
        <title>Genome sequence of Oceanibaculum pacificum MCCC 1A02656.</title>
        <authorList>
            <person name="Lu L."/>
            <person name="Lai Q."/>
            <person name="Shao Z."/>
            <person name="Qian P."/>
        </authorList>
    </citation>
    <scope>NUCLEOTIDE SEQUENCE [LARGE SCALE GENOMIC DNA]</scope>
    <source>
        <strain evidence="3 4">MCCC 1A02656</strain>
    </source>
</reference>
<dbReference type="Pfam" id="PF05099">
    <property type="entry name" value="TerB"/>
    <property type="match status" value="1"/>
</dbReference>
<dbReference type="SUPFAM" id="SSF158682">
    <property type="entry name" value="TerB-like"/>
    <property type="match status" value="1"/>
</dbReference>
<proteinExistence type="predicted"/>
<dbReference type="Gene3D" id="1.10.3680.10">
    <property type="entry name" value="TerB-like"/>
    <property type="match status" value="1"/>
</dbReference>
<keyword evidence="4" id="KW-1185">Reference proteome</keyword>
<dbReference type="CDD" id="cd07313">
    <property type="entry name" value="terB_like_2"/>
    <property type="match status" value="1"/>
</dbReference>
<dbReference type="AlphaFoldDB" id="A0A154W6K3"/>
<protein>
    <recommendedName>
        <fullName evidence="2">Co-chaperone DjlA N-terminal domain-containing protein</fullName>
    </recommendedName>
</protein>
<accession>A0A154W6K3</accession>
<evidence type="ECO:0000313" key="3">
    <source>
        <dbReference type="EMBL" id="KZD09081.1"/>
    </source>
</evidence>
<dbReference type="InterPro" id="IPR007791">
    <property type="entry name" value="DjlA_N"/>
</dbReference>
<dbReference type="RefSeq" id="WP_084462657.1">
    <property type="nucleotide sequence ID" value="NZ_LPXN01000100.1"/>
</dbReference>
<dbReference type="Proteomes" id="UP000076400">
    <property type="component" value="Unassembled WGS sequence"/>
</dbReference>
<dbReference type="EMBL" id="LPXN01000100">
    <property type="protein sequence ID" value="KZD09081.1"/>
    <property type="molecule type" value="Genomic_DNA"/>
</dbReference>
<organism evidence="3 4">
    <name type="scientific">Oceanibaculum pacificum</name>
    <dbReference type="NCBI Taxonomy" id="580166"/>
    <lineage>
        <taxon>Bacteria</taxon>
        <taxon>Pseudomonadati</taxon>
        <taxon>Pseudomonadota</taxon>
        <taxon>Alphaproteobacteria</taxon>
        <taxon>Rhodospirillales</taxon>
        <taxon>Oceanibaculaceae</taxon>
        <taxon>Oceanibaculum</taxon>
    </lineage>
</organism>
<keyword evidence="1" id="KW-0175">Coiled coil</keyword>
<feature type="domain" description="Co-chaperone DjlA N-terminal" evidence="2">
    <location>
        <begin position="25"/>
        <end position="141"/>
    </location>
</feature>